<dbReference type="EMBL" id="JABKAV010000014">
    <property type="protein sequence ID" value="NVO84701.1"/>
    <property type="molecule type" value="Genomic_DNA"/>
</dbReference>
<accession>A0ABX2Q2P9</accession>
<sequence>MTIAFFFDVHGNLLALEAVLAGANGVRSELVRVAYDVERAAQAVAVSPLPNEYAFMLCKAY</sequence>
<name>A0ABX2Q2P9_9BACT</name>
<proteinExistence type="predicted"/>
<keyword evidence="2" id="KW-1185">Reference proteome</keyword>
<dbReference type="RefSeq" id="WP_176899380.1">
    <property type="nucleotide sequence ID" value="NZ_JABKAV010000014.1"/>
</dbReference>
<dbReference type="Proteomes" id="UP000626554">
    <property type="component" value="Unassembled WGS sequence"/>
</dbReference>
<evidence type="ECO:0000313" key="2">
    <source>
        <dbReference type="Proteomes" id="UP000626554"/>
    </source>
</evidence>
<reference evidence="1 2" key="1">
    <citation type="submission" date="2020-05" db="EMBL/GenBank/DDBJ databases">
        <title>Hymenobacter terrestris sp. nov. and Hymenobacter lapidiphilus sp. nov., isolated from regoliths in Antarctica.</title>
        <authorList>
            <person name="Sedlacek I."/>
            <person name="Pantucek R."/>
            <person name="Zeman M."/>
            <person name="Holochova P."/>
            <person name="Kralova S."/>
            <person name="Stankova E."/>
            <person name="Sedo O."/>
            <person name="Micenkova L."/>
            <person name="Svec P."/>
            <person name="Gupta V."/>
            <person name="Sood U."/>
            <person name="Korpole U.S."/>
            <person name="Lal R."/>
        </authorList>
    </citation>
    <scope>NUCLEOTIDE SEQUENCE [LARGE SCALE GENOMIC DNA]</scope>
    <source>
        <strain evidence="1 2">P5252</strain>
    </source>
</reference>
<gene>
    <name evidence="1" type="ORF">HW556_07390</name>
</gene>
<protein>
    <submittedName>
        <fullName evidence="1">Uncharacterized protein</fullName>
    </submittedName>
</protein>
<organism evidence="1 2">
    <name type="scientific">Hymenobacter terrestris</name>
    <dbReference type="NCBI Taxonomy" id="2748310"/>
    <lineage>
        <taxon>Bacteria</taxon>
        <taxon>Pseudomonadati</taxon>
        <taxon>Bacteroidota</taxon>
        <taxon>Cytophagia</taxon>
        <taxon>Cytophagales</taxon>
        <taxon>Hymenobacteraceae</taxon>
        <taxon>Hymenobacter</taxon>
    </lineage>
</organism>
<evidence type="ECO:0000313" key="1">
    <source>
        <dbReference type="EMBL" id="NVO84701.1"/>
    </source>
</evidence>
<comment type="caution">
    <text evidence="1">The sequence shown here is derived from an EMBL/GenBank/DDBJ whole genome shotgun (WGS) entry which is preliminary data.</text>
</comment>